<proteinExistence type="predicted"/>
<name>A0A427BBQ5_ENSVE</name>
<dbReference type="Proteomes" id="UP000287651">
    <property type="component" value="Unassembled WGS sequence"/>
</dbReference>
<gene>
    <name evidence="1" type="ORF">B296_00000372</name>
</gene>
<protein>
    <submittedName>
        <fullName evidence="1">Uncharacterized protein</fullName>
    </submittedName>
</protein>
<sequence length="101" mass="11281">MKTIEISTDLANTTRKSQKLKPYRYCNKSIRIKLRRFDGARDRIAAVRFDSIGSRGSRSCVQSALGSFGSLTAYWLGAPCVCVERGTQNSQDVNHLLPRGE</sequence>
<evidence type="ECO:0000313" key="2">
    <source>
        <dbReference type="Proteomes" id="UP000287651"/>
    </source>
</evidence>
<accession>A0A427BBQ5</accession>
<evidence type="ECO:0000313" key="1">
    <source>
        <dbReference type="EMBL" id="RRT85922.1"/>
    </source>
</evidence>
<dbReference type="EMBL" id="AMZH03000041">
    <property type="protein sequence ID" value="RRT85922.1"/>
    <property type="molecule type" value="Genomic_DNA"/>
</dbReference>
<comment type="caution">
    <text evidence="1">The sequence shown here is derived from an EMBL/GenBank/DDBJ whole genome shotgun (WGS) entry which is preliminary data.</text>
</comment>
<reference evidence="1 2" key="1">
    <citation type="journal article" date="2014" name="Agronomy (Basel)">
        <title>A Draft Genome Sequence for Ensete ventricosum, the Drought-Tolerant Tree Against Hunger.</title>
        <authorList>
            <person name="Harrison J."/>
            <person name="Moore K.A."/>
            <person name="Paszkiewicz K."/>
            <person name="Jones T."/>
            <person name="Grant M."/>
            <person name="Ambacheew D."/>
            <person name="Muzemil S."/>
            <person name="Studholme D.J."/>
        </authorList>
    </citation>
    <scope>NUCLEOTIDE SEQUENCE [LARGE SCALE GENOMIC DNA]</scope>
</reference>
<organism evidence="1 2">
    <name type="scientific">Ensete ventricosum</name>
    <name type="common">Abyssinian banana</name>
    <name type="synonym">Musa ensete</name>
    <dbReference type="NCBI Taxonomy" id="4639"/>
    <lineage>
        <taxon>Eukaryota</taxon>
        <taxon>Viridiplantae</taxon>
        <taxon>Streptophyta</taxon>
        <taxon>Embryophyta</taxon>
        <taxon>Tracheophyta</taxon>
        <taxon>Spermatophyta</taxon>
        <taxon>Magnoliopsida</taxon>
        <taxon>Liliopsida</taxon>
        <taxon>Zingiberales</taxon>
        <taxon>Musaceae</taxon>
        <taxon>Ensete</taxon>
    </lineage>
</organism>
<dbReference type="AlphaFoldDB" id="A0A427BBQ5"/>